<evidence type="ECO:0000313" key="1">
    <source>
        <dbReference type="EMBL" id="GAG35273.1"/>
    </source>
</evidence>
<dbReference type="EMBL" id="BARS01043032">
    <property type="protein sequence ID" value="GAG35273.1"/>
    <property type="molecule type" value="Genomic_DNA"/>
</dbReference>
<comment type="caution">
    <text evidence="1">The sequence shown here is derived from an EMBL/GenBank/DDBJ whole genome shotgun (WGS) entry which is preliminary data.</text>
</comment>
<dbReference type="Gene3D" id="3.40.50.2000">
    <property type="entry name" value="Glycogen Phosphorylase B"/>
    <property type="match status" value="1"/>
</dbReference>
<name>X0XF39_9ZZZZ</name>
<organism evidence="1">
    <name type="scientific">marine sediment metagenome</name>
    <dbReference type="NCBI Taxonomy" id="412755"/>
    <lineage>
        <taxon>unclassified sequences</taxon>
        <taxon>metagenomes</taxon>
        <taxon>ecological metagenomes</taxon>
    </lineage>
</organism>
<proteinExistence type="predicted"/>
<protein>
    <submittedName>
        <fullName evidence="1">Uncharacterized protein</fullName>
    </submittedName>
</protein>
<reference evidence="1" key="1">
    <citation type="journal article" date="2014" name="Front. Microbiol.">
        <title>High frequency of phylogenetically diverse reductive dehalogenase-homologous genes in deep subseafloor sedimentary metagenomes.</title>
        <authorList>
            <person name="Kawai M."/>
            <person name="Futagami T."/>
            <person name="Toyoda A."/>
            <person name="Takaki Y."/>
            <person name="Nishi S."/>
            <person name="Hori S."/>
            <person name="Arai W."/>
            <person name="Tsubouchi T."/>
            <person name="Morono Y."/>
            <person name="Uchiyama I."/>
            <person name="Ito T."/>
            <person name="Fujiyama A."/>
            <person name="Inagaki F."/>
            <person name="Takami H."/>
        </authorList>
    </citation>
    <scope>NUCLEOTIDE SEQUENCE</scope>
    <source>
        <strain evidence="1">Expedition CK06-06</strain>
    </source>
</reference>
<accession>X0XF39</accession>
<sequence>MSRLDEYERIVGRHVIEDLHRVAMRLEGKSVTHVNSTAI</sequence>
<dbReference type="AlphaFoldDB" id="X0XF39"/>
<gene>
    <name evidence="1" type="ORF">S01H1_65206</name>
</gene>
<feature type="non-terminal residue" evidence="1">
    <location>
        <position position="39"/>
    </location>
</feature>